<feature type="chain" id="PRO_5042615270" evidence="1">
    <location>
        <begin position="19"/>
        <end position="226"/>
    </location>
</feature>
<dbReference type="AlphaFoldDB" id="A0AAI8VKU6"/>
<comment type="caution">
    <text evidence="2">The sequence shown here is derived from an EMBL/GenBank/DDBJ whole genome shotgun (WGS) entry which is preliminary data.</text>
</comment>
<keyword evidence="1" id="KW-0732">Signal</keyword>
<keyword evidence="3" id="KW-1185">Reference proteome</keyword>
<accession>A0AAI8VKU6</accession>
<sequence length="226" mass="24078">MYTKSILAAALLSTIVASSPMPADVNVPITDAEMQALEAGGLKARGGSVNVPITDAEMAALEAGGLNSRIDIQARDKVMNCGHLVTGKGGSNGHGKWVPVDQFGQLADTFCKAYVGTDIYKGHETSDTYAASLTNQDDDTQPGDAGNIVFAIYNTDREGSYVVDHDTCLRAMKGPLGSHITKRDGKDYVLFEKRDNCYGTKHNDYEGGYYKVDGIGAFGSEVYSSS</sequence>
<dbReference type="EMBL" id="CAUWAG010000008">
    <property type="protein sequence ID" value="CAJ2506457.1"/>
    <property type="molecule type" value="Genomic_DNA"/>
</dbReference>
<organism evidence="2 3">
    <name type="scientific">Anthostomella pinea</name>
    <dbReference type="NCBI Taxonomy" id="933095"/>
    <lineage>
        <taxon>Eukaryota</taxon>
        <taxon>Fungi</taxon>
        <taxon>Dikarya</taxon>
        <taxon>Ascomycota</taxon>
        <taxon>Pezizomycotina</taxon>
        <taxon>Sordariomycetes</taxon>
        <taxon>Xylariomycetidae</taxon>
        <taxon>Xylariales</taxon>
        <taxon>Xylariaceae</taxon>
        <taxon>Anthostomella</taxon>
    </lineage>
</organism>
<gene>
    <name evidence="2" type="ORF">KHLLAP_LOCUS6925</name>
</gene>
<name>A0AAI8VKU6_9PEZI</name>
<proteinExistence type="predicted"/>
<dbReference type="Proteomes" id="UP001295740">
    <property type="component" value="Unassembled WGS sequence"/>
</dbReference>
<evidence type="ECO:0000313" key="3">
    <source>
        <dbReference type="Proteomes" id="UP001295740"/>
    </source>
</evidence>
<feature type="signal peptide" evidence="1">
    <location>
        <begin position="1"/>
        <end position="18"/>
    </location>
</feature>
<reference evidence="2" key="1">
    <citation type="submission" date="2023-10" db="EMBL/GenBank/DDBJ databases">
        <authorList>
            <person name="Hackl T."/>
        </authorList>
    </citation>
    <scope>NUCLEOTIDE SEQUENCE</scope>
</reference>
<protein>
    <submittedName>
        <fullName evidence="2">Uu.00g005870.m01.CDS01</fullName>
    </submittedName>
</protein>
<evidence type="ECO:0000256" key="1">
    <source>
        <dbReference type="SAM" id="SignalP"/>
    </source>
</evidence>
<evidence type="ECO:0000313" key="2">
    <source>
        <dbReference type="EMBL" id="CAJ2506457.1"/>
    </source>
</evidence>